<evidence type="ECO:0000313" key="2">
    <source>
        <dbReference type="EMBL" id="KAF2792524.1"/>
    </source>
</evidence>
<keyword evidence="1" id="KW-1133">Transmembrane helix</keyword>
<keyword evidence="1" id="KW-0472">Membrane</keyword>
<feature type="transmembrane region" description="Helical" evidence="1">
    <location>
        <begin position="61"/>
        <end position="84"/>
    </location>
</feature>
<dbReference type="AlphaFoldDB" id="A0A6A6X8S6"/>
<organism evidence="2 3">
    <name type="scientific">Melanomma pulvis-pyrius CBS 109.77</name>
    <dbReference type="NCBI Taxonomy" id="1314802"/>
    <lineage>
        <taxon>Eukaryota</taxon>
        <taxon>Fungi</taxon>
        <taxon>Dikarya</taxon>
        <taxon>Ascomycota</taxon>
        <taxon>Pezizomycotina</taxon>
        <taxon>Dothideomycetes</taxon>
        <taxon>Pleosporomycetidae</taxon>
        <taxon>Pleosporales</taxon>
        <taxon>Melanommataceae</taxon>
        <taxon>Melanomma</taxon>
    </lineage>
</organism>
<dbReference type="EMBL" id="MU001966">
    <property type="protein sequence ID" value="KAF2792524.1"/>
    <property type="molecule type" value="Genomic_DNA"/>
</dbReference>
<proteinExistence type="predicted"/>
<accession>A0A6A6X8S6</accession>
<evidence type="ECO:0000313" key="3">
    <source>
        <dbReference type="Proteomes" id="UP000799757"/>
    </source>
</evidence>
<feature type="transmembrane region" description="Helical" evidence="1">
    <location>
        <begin position="29"/>
        <end position="49"/>
    </location>
</feature>
<gene>
    <name evidence="2" type="ORF">K505DRAFT_278708</name>
</gene>
<name>A0A6A6X8S6_9PLEO</name>
<dbReference type="Proteomes" id="UP000799757">
    <property type="component" value="Unassembled WGS sequence"/>
</dbReference>
<keyword evidence="3" id="KW-1185">Reference proteome</keyword>
<sequence>MSSIVSSLADLVKSVFAVIYSFFETAGHLVLRTVDFVFQFFSSIVNVFLEFAKGLVDLAGGIVQFILGNLAVLAVLALAGFGFLQYQRRQGNTVQVGNKKLN</sequence>
<reference evidence="2" key="1">
    <citation type="journal article" date="2020" name="Stud. Mycol.">
        <title>101 Dothideomycetes genomes: a test case for predicting lifestyles and emergence of pathogens.</title>
        <authorList>
            <person name="Haridas S."/>
            <person name="Albert R."/>
            <person name="Binder M."/>
            <person name="Bloem J."/>
            <person name="Labutti K."/>
            <person name="Salamov A."/>
            <person name="Andreopoulos B."/>
            <person name="Baker S."/>
            <person name="Barry K."/>
            <person name="Bills G."/>
            <person name="Bluhm B."/>
            <person name="Cannon C."/>
            <person name="Castanera R."/>
            <person name="Culley D."/>
            <person name="Daum C."/>
            <person name="Ezra D."/>
            <person name="Gonzalez J."/>
            <person name="Henrissat B."/>
            <person name="Kuo A."/>
            <person name="Liang C."/>
            <person name="Lipzen A."/>
            <person name="Lutzoni F."/>
            <person name="Magnuson J."/>
            <person name="Mondo S."/>
            <person name="Nolan M."/>
            <person name="Ohm R."/>
            <person name="Pangilinan J."/>
            <person name="Park H.-J."/>
            <person name="Ramirez L."/>
            <person name="Alfaro M."/>
            <person name="Sun H."/>
            <person name="Tritt A."/>
            <person name="Yoshinaga Y."/>
            <person name="Zwiers L.-H."/>
            <person name="Turgeon B."/>
            <person name="Goodwin S."/>
            <person name="Spatafora J."/>
            <person name="Crous P."/>
            <person name="Grigoriev I."/>
        </authorList>
    </citation>
    <scope>NUCLEOTIDE SEQUENCE</scope>
    <source>
        <strain evidence="2">CBS 109.77</strain>
    </source>
</reference>
<dbReference type="OrthoDB" id="2561686at2759"/>
<protein>
    <submittedName>
        <fullName evidence="2">Uncharacterized protein</fullName>
    </submittedName>
</protein>
<evidence type="ECO:0000256" key="1">
    <source>
        <dbReference type="SAM" id="Phobius"/>
    </source>
</evidence>
<keyword evidence="1" id="KW-0812">Transmembrane</keyword>